<dbReference type="InterPro" id="IPR032720">
    <property type="entry name" value="Cys_rich_CWC"/>
</dbReference>
<comment type="caution">
    <text evidence="1">The sequence shown here is derived from an EMBL/GenBank/DDBJ whole genome shotgun (WGS) entry which is preliminary data.</text>
</comment>
<gene>
    <name evidence="1" type="ORF">J3A84_06450</name>
</gene>
<evidence type="ECO:0000313" key="1">
    <source>
        <dbReference type="EMBL" id="MBO1264666.1"/>
    </source>
</evidence>
<reference evidence="1" key="1">
    <citation type="submission" date="2021-03" db="EMBL/GenBank/DDBJ databases">
        <title>Proteiniclasticum marinus sp. nov., isolated from tidal flat sediment.</title>
        <authorList>
            <person name="Namirimu T."/>
            <person name="Yang J.-A."/>
            <person name="Yang S.-H."/>
            <person name="Kim Y.-J."/>
            <person name="Kwon K.K."/>
        </authorList>
    </citation>
    <scope>NUCLEOTIDE SEQUENCE</scope>
    <source>
        <strain evidence="1">SCR006</strain>
    </source>
</reference>
<organism evidence="1 2">
    <name type="scientific">Proteiniclasticum aestuarii</name>
    <dbReference type="NCBI Taxonomy" id="2817862"/>
    <lineage>
        <taxon>Bacteria</taxon>
        <taxon>Bacillati</taxon>
        <taxon>Bacillota</taxon>
        <taxon>Clostridia</taxon>
        <taxon>Eubacteriales</taxon>
        <taxon>Clostridiaceae</taxon>
        <taxon>Proteiniclasticum</taxon>
    </lineage>
</organism>
<dbReference type="AlphaFoldDB" id="A0A939H7P2"/>
<keyword evidence="2" id="KW-1185">Reference proteome</keyword>
<dbReference type="Pfam" id="PF14375">
    <property type="entry name" value="Cys_rich_CWC"/>
    <property type="match status" value="1"/>
</dbReference>
<name>A0A939H7P2_9CLOT</name>
<dbReference type="Proteomes" id="UP000664218">
    <property type="component" value="Unassembled WGS sequence"/>
</dbReference>
<proteinExistence type="predicted"/>
<sequence>MDRSICPLCGQPNDCYMENGKDPRGCWCKDVTFPEGLLLLVPEEARRQACICRSCAEKYREKGAAFLSEASR</sequence>
<dbReference type="RefSeq" id="WP_207599183.1">
    <property type="nucleotide sequence ID" value="NZ_JAFNJU010000004.1"/>
</dbReference>
<dbReference type="EMBL" id="JAFNJU010000004">
    <property type="protein sequence ID" value="MBO1264666.1"/>
    <property type="molecule type" value="Genomic_DNA"/>
</dbReference>
<protein>
    <submittedName>
        <fullName evidence="1">Cysteine-rich CWC family protein</fullName>
    </submittedName>
</protein>
<accession>A0A939H7P2</accession>
<evidence type="ECO:0000313" key="2">
    <source>
        <dbReference type="Proteomes" id="UP000664218"/>
    </source>
</evidence>